<dbReference type="InParanoid" id="A0A0C3NEY0"/>
<accession>A0A0C3NEY0</accession>
<proteinExistence type="predicted"/>
<reference evidence="1 2" key="1">
    <citation type="submission" date="2014-04" db="EMBL/GenBank/DDBJ databases">
        <authorList>
            <consortium name="DOE Joint Genome Institute"/>
            <person name="Kuo A."/>
            <person name="Kohler A."/>
            <person name="Costa M.D."/>
            <person name="Nagy L.G."/>
            <person name="Floudas D."/>
            <person name="Copeland A."/>
            <person name="Barry K.W."/>
            <person name="Cichocki N."/>
            <person name="Veneault-Fourrey C."/>
            <person name="LaButti K."/>
            <person name="Lindquist E.A."/>
            <person name="Lipzen A."/>
            <person name="Lundell T."/>
            <person name="Morin E."/>
            <person name="Murat C."/>
            <person name="Sun H."/>
            <person name="Tunlid A."/>
            <person name="Henrissat B."/>
            <person name="Grigoriev I.V."/>
            <person name="Hibbett D.S."/>
            <person name="Martin F."/>
            <person name="Nordberg H.P."/>
            <person name="Cantor M.N."/>
            <person name="Hua S.X."/>
        </authorList>
    </citation>
    <scope>NUCLEOTIDE SEQUENCE [LARGE SCALE GENOMIC DNA]</scope>
    <source>
        <strain evidence="1 2">Marx 270</strain>
    </source>
</reference>
<protein>
    <submittedName>
        <fullName evidence="1">Uncharacterized protein</fullName>
    </submittedName>
</protein>
<dbReference type="EMBL" id="KN832115">
    <property type="protein sequence ID" value="KIN94068.1"/>
    <property type="molecule type" value="Genomic_DNA"/>
</dbReference>
<dbReference type="Proteomes" id="UP000054217">
    <property type="component" value="Unassembled WGS sequence"/>
</dbReference>
<evidence type="ECO:0000313" key="1">
    <source>
        <dbReference type="EMBL" id="KIN94068.1"/>
    </source>
</evidence>
<organism evidence="1 2">
    <name type="scientific">Pisolithus tinctorius Marx 270</name>
    <dbReference type="NCBI Taxonomy" id="870435"/>
    <lineage>
        <taxon>Eukaryota</taxon>
        <taxon>Fungi</taxon>
        <taxon>Dikarya</taxon>
        <taxon>Basidiomycota</taxon>
        <taxon>Agaricomycotina</taxon>
        <taxon>Agaricomycetes</taxon>
        <taxon>Agaricomycetidae</taxon>
        <taxon>Boletales</taxon>
        <taxon>Sclerodermatineae</taxon>
        <taxon>Pisolithaceae</taxon>
        <taxon>Pisolithus</taxon>
    </lineage>
</organism>
<dbReference type="HOGENOM" id="CLU_3125644_0_0_1"/>
<sequence length="50" mass="5795">MFFSRVMWPVPRPCSASLFQGWWDLKFKILRNRHIKPIASCHGFGTGSLS</sequence>
<dbReference type="AlphaFoldDB" id="A0A0C3NEY0"/>
<reference evidence="2" key="2">
    <citation type="submission" date="2015-01" db="EMBL/GenBank/DDBJ databases">
        <title>Evolutionary Origins and Diversification of the Mycorrhizal Mutualists.</title>
        <authorList>
            <consortium name="DOE Joint Genome Institute"/>
            <consortium name="Mycorrhizal Genomics Consortium"/>
            <person name="Kohler A."/>
            <person name="Kuo A."/>
            <person name="Nagy L.G."/>
            <person name="Floudas D."/>
            <person name="Copeland A."/>
            <person name="Barry K.W."/>
            <person name="Cichocki N."/>
            <person name="Veneault-Fourrey C."/>
            <person name="LaButti K."/>
            <person name="Lindquist E.A."/>
            <person name="Lipzen A."/>
            <person name="Lundell T."/>
            <person name="Morin E."/>
            <person name="Murat C."/>
            <person name="Riley R."/>
            <person name="Ohm R."/>
            <person name="Sun H."/>
            <person name="Tunlid A."/>
            <person name="Henrissat B."/>
            <person name="Grigoriev I.V."/>
            <person name="Hibbett D.S."/>
            <person name="Martin F."/>
        </authorList>
    </citation>
    <scope>NUCLEOTIDE SEQUENCE [LARGE SCALE GENOMIC DNA]</scope>
    <source>
        <strain evidence="2">Marx 270</strain>
    </source>
</reference>
<gene>
    <name evidence="1" type="ORF">M404DRAFT_414425</name>
</gene>
<evidence type="ECO:0000313" key="2">
    <source>
        <dbReference type="Proteomes" id="UP000054217"/>
    </source>
</evidence>
<keyword evidence="2" id="KW-1185">Reference proteome</keyword>
<name>A0A0C3NEY0_PISTI</name>